<protein>
    <submittedName>
        <fullName evidence="1">Uncharacterized protein</fullName>
    </submittedName>
</protein>
<sequence>MGGWPRSRQTGWEAVPWNTLRNDQMVDHEPATKMINNGLIAHGVTLHNVGSHVGLHTDASGSDYQTYTVVPGNNRRIRRIPLKGIMTGASGELRVWVRASRADAASSAFLAVTVGRQYQRISITGGAGSFDWYLLSVPVEFNRSPHLETTDILEVWCGCDWDYMAGDAIQVETVSMHEGYDHLARPWVDTSGANNKIGVADYPFSPAFERVLAYKLSAIRGHRMPRCNLHQQCHLEGWRSIGAAFSANEDGFGRYIIRKPEGTTQIDALYHSLGWDTAIGSAISVDVRLGLWSLESVNYTGQTVNFTDGDILVGQTSGARARILAVNDAGATGAVLVGAIEGTFQIGESLTGEASGGDGVVGAVPLGGGLKVTDVTDTDAPPEVYFTTSIPGLISEDCEYELRIDVKYTGGAPTIPSCNFTQINLVEALDTDVSHVLPSPKHAEEDDDVRAATWLNLDNTLSYLWARRKQILLHDFRTTNGGEGKGVKSSYTGLTFASNDKFGIGALFASQDSRYIAARVRVRKPTLEKVRKLDITGASGVPVVGDRPTGGTSGSSARVIFVSVAAGSGFVTVRDPAGDFITGEALTFVGSGITATASSPIYAFDSSVKIRLAIWTPGGGTYTQHEVDCTSLPRNQPVDINLKTTIPEPFWEDFLLHDTGGAYETPYLWEVKSITDDPSDYLILDDLDVWEEAYPQGGWRMLEHHLSL</sequence>
<gene>
    <name evidence="1" type="ORF">TM448A01832_0002</name>
</gene>
<dbReference type="EMBL" id="MT144206">
    <property type="protein sequence ID" value="QJA50600.1"/>
    <property type="molecule type" value="Genomic_DNA"/>
</dbReference>
<organism evidence="1">
    <name type="scientific">viral metagenome</name>
    <dbReference type="NCBI Taxonomy" id="1070528"/>
    <lineage>
        <taxon>unclassified sequences</taxon>
        <taxon>metagenomes</taxon>
        <taxon>organismal metagenomes</taxon>
    </lineage>
</organism>
<evidence type="ECO:0000313" key="1">
    <source>
        <dbReference type="EMBL" id="QJA50600.1"/>
    </source>
</evidence>
<proteinExistence type="predicted"/>
<accession>A0A6H1ZTR8</accession>
<dbReference type="AlphaFoldDB" id="A0A6H1ZTR8"/>
<name>A0A6H1ZTR8_9ZZZZ</name>
<reference evidence="1" key="1">
    <citation type="submission" date="2020-03" db="EMBL/GenBank/DDBJ databases">
        <title>The deep terrestrial virosphere.</title>
        <authorList>
            <person name="Holmfeldt K."/>
            <person name="Nilsson E."/>
            <person name="Simone D."/>
            <person name="Lopez-Fernandez M."/>
            <person name="Wu X."/>
            <person name="de Brujin I."/>
            <person name="Lundin D."/>
            <person name="Andersson A."/>
            <person name="Bertilsson S."/>
            <person name="Dopson M."/>
        </authorList>
    </citation>
    <scope>NUCLEOTIDE SEQUENCE</scope>
    <source>
        <strain evidence="1">TM448A01832</strain>
    </source>
</reference>